<dbReference type="AlphaFoldDB" id="A0A6J2TYS3"/>
<evidence type="ECO:0000256" key="5">
    <source>
        <dbReference type="ARBA" id="ARBA00022490"/>
    </source>
</evidence>
<dbReference type="GO" id="GO:0008017">
    <property type="term" value="F:microtubule binding"/>
    <property type="evidence" value="ECO:0007669"/>
    <property type="project" value="InterPro"/>
</dbReference>
<keyword evidence="8 13" id="KW-0175">Coiled coil</keyword>
<sequence length="479" mass="57608">MPPKGKKGKKGKKMPVLIDGVDTSSMTRDQLEAFALRLKAEMDREREERNYFQLERDKIRTFWDITRTQLEEVKYELQQKEKEIETAQELADVDMKYLQQRMKHLAFENNNHLGEQRIEAMTQLKLAQDHHRMQERELLRDKRSMRRILRERMEIAEMQMRQMEAYFNEKMLDQRLFFEHERKDNEMLHEERMLEQKKQLELFYGIQMFEEEERKNQQIKNLQQHHDQAFTDMKNYYNDITLNNLALIGSMKEQLEYLRRQAERSDRIAHEMTIENRKLKEPLERAKTQLADLKRKLEFYERDKIQMARLKVRNEKLDKRIKELTWEAEALILRNEGLAKERKELKLRFNELIVEIQQRAGLKNVLLERKLTALMHEDEKRAIIVEETLEKCPPNLKPQMGPIDHHIRTVVDKKNKIINDLRFQLAKLSKKNAEMYELYEGKLKAHGIPVAELGFECFVDREDPVRYLCGPAGVLTDNA</sequence>
<keyword evidence="15" id="KW-1185">Reference proteome</keyword>
<evidence type="ECO:0000256" key="1">
    <source>
        <dbReference type="ARBA" id="ARBA00004230"/>
    </source>
</evidence>
<evidence type="ECO:0000259" key="14">
    <source>
        <dbReference type="Pfam" id="PF13851"/>
    </source>
</evidence>
<dbReference type="GO" id="GO:0048870">
    <property type="term" value="P:cell motility"/>
    <property type="evidence" value="ECO:0007669"/>
    <property type="project" value="InterPro"/>
</dbReference>
<dbReference type="RefSeq" id="XP_030380785.1">
    <property type="nucleotide sequence ID" value="XM_030524925.1"/>
</dbReference>
<evidence type="ECO:0000256" key="12">
    <source>
        <dbReference type="ARBA" id="ARBA00031568"/>
    </source>
</evidence>
<keyword evidence="5" id="KW-0963">Cytoplasm</keyword>
<keyword evidence="11" id="KW-0966">Cell projection</keyword>
<dbReference type="OrthoDB" id="275583at2759"/>
<dbReference type="GO" id="GO:0031267">
    <property type="term" value="F:small GTPase binding"/>
    <property type="evidence" value="ECO:0007669"/>
    <property type="project" value="InterPro"/>
</dbReference>
<keyword evidence="9" id="KW-0969">Cilium</keyword>
<dbReference type="Proteomes" id="UP000504634">
    <property type="component" value="Unplaced"/>
</dbReference>
<gene>
    <name evidence="16" type="primary">LOC115628725</name>
</gene>
<keyword evidence="7" id="KW-0282">Flagellum</keyword>
<dbReference type="InterPro" id="IPR025593">
    <property type="entry name" value="GAS8_dom"/>
</dbReference>
<feature type="domain" description="Growth arrest-specific protein 8" evidence="14">
    <location>
        <begin position="221"/>
        <end position="421"/>
    </location>
</feature>
<reference evidence="16" key="1">
    <citation type="submission" date="2025-08" db="UniProtKB">
        <authorList>
            <consortium name="RefSeq"/>
        </authorList>
    </citation>
    <scope>IDENTIFICATION</scope>
    <source>
        <strain evidence="16">11010-0011.00</strain>
        <tissue evidence="16">Whole body</tissue>
    </source>
</reference>
<dbReference type="CTD" id="104346"/>
<feature type="coiled-coil region" evidence="13">
    <location>
        <begin position="276"/>
        <end position="355"/>
    </location>
</feature>
<evidence type="ECO:0000313" key="15">
    <source>
        <dbReference type="Proteomes" id="UP000504634"/>
    </source>
</evidence>
<dbReference type="PANTHER" id="PTHR31543:SF0">
    <property type="entry name" value="DYNEIN REGULATORY COMPLEX SUBUNIT 4"/>
    <property type="match status" value="1"/>
</dbReference>
<evidence type="ECO:0000256" key="9">
    <source>
        <dbReference type="ARBA" id="ARBA00023069"/>
    </source>
</evidence>
<evidence type="ECO:0000256" key="3">
    <source>
        <dbReference type="ARBA" id="ARBA00009859"/>
    </source>
</evidence>
<evidence type="ECO:0000313" key="16">
    <source>
        <dbReference type="RefSeq" id="XP_030380785.1"/>
    </source>
</evidence>
<evidence type="ECO:0000256" key="8">
    <source>
        <dbReference type="ARBA" id="ARBA00023054"/>
    </source>
</evidence>
<dbReference type="PANTHER" id="PTHR31543">
    <property type="entry name" value="DYNEIN REGULATORY COMPLEX SUBUNIT 4"/>
    <property type="match status" value="1"/>
</dbReference>
<dbReference type="Pfam" id="PF13851">
    <property type="entry name" value="GAS"/>
    <property type="match status" value="1"/>
</dbReference>
<proteinExistence type="inferred from homology"/>
<accession>A0A6J2TYS3</accession>
<keyword evidence="10" id="KW-0206">Cytoskeleton</keyword>
<dbReference type="GO" id="GO:0005874">
    <property type="term" value="C:microtubule"/>
    <property type="evidence" value="ECO:0007669"/>
    <property type="project" value="UniProtKB-KW"/>
</dbReference>
<evidence type="ECO:0000256" key="4">
    <source>
        <dbReference type="ARBA" id="ARBA00021301"/>
    </source>
</evidence>
<evidence type="ECO:0000256" key="11">
    <source>
        <dbReference type="ARBA" id="ARBA00023273"/>
    </source>
</evidence>
<dbReference type="GO" id="GO:0031514">
    <property type="term" value="C:motile cilium"/>
    <property type="evidence" value="ECO:0007669"/>
    <property type="project" value="UniProtKB-SubCell"/>
</dbReference>
<name>A0A6J2TYS3_DROLE</name>
<comment type="similarity">
    <text evidence="3">Belongs to the DRC4 family.</text>
</comment>
<keyword evidence="6" id="KW-0493">Microtubule</keyword>
<evidence type="ECO:0000256" key="6">
    <source>
        <dbReference type="ARBA" id="ARBA00022701"/>
    </source>
</evidence>
<organism evidence="15 16">
    <name type="scientific">Drosophila lebanonensis</name>
    <name type="common">Fruit fly</name>
    <name type="synonym">Scaptodrosophila lebanonensis</name>
    <dbReference type="NCBI Taxonomy" id="7225"/>
    <lineage>
        <taxon>Eukaryota</taxon>
        <taxon>Metazoa</taxon>
        <taxon>Ecdysozoa</taxon>
        <taxon>Arthropoda</taxon>
        <taxon>Hexapoda</taxon>
        <taxon>Insecta</taxon>
        <taxon>Pterygota</taxon>
        <taxon>Neoptera</taxon>
        <taxon>Endopterygota</taxon>
        <taxon>Diptera</taxon>
        <taxon>Brachycera</taxon>
        <taxon>Muscomorpha</taxon>
        <taxon>Ephydroidea</taxon>
        <taxon>Drosophilidae</taxon>
        <taxon>Scaptodrosophila</taxon>
    </lineage>
</organism>
<dbReference type="InterPro" id="IPR039308">
    <property type="entry name" value="GAS8"/>
</dbReference>
<feature type="coiled-coil region" evidence="13">
    <location>
        <begin position="28"/>
        <end position="90"/>
    </location>
</feature>
<comment type="subcellular location">
    <subcellularLocation>
        <location evidence="1">Cell projection</location>
        <location evidence="1">Cilium</location>
        <location evidence="1">Flagellum</location>
    </subcellularLocation>
    <subcellularLocation>
        <location evidence="2">Cytoplasm</location>
        <location evidence="2">Cytoskeleton</location>
    </subcellularLocation>
</comment>
<evidence type="ECO:0000256" key="10">
    <source>
        <dbReference type="ARBA" id="ARBA00023212"/>
    </source>
</evidence>
<dbReference type="GO" id="GO:0005794">
    <property type="term" value="C:Golgi apparatus"/>
    <property type="evidence" value="ECO:0007669"/>
    <property type="project" value="TreeGrafter"/>
</dbReference>
<evidence type="ECO:0000256" key="2">
    <source>
        <dbReference type="ARBA" id="ARBA00004245"/>
    </source>
</evidence>
<protein>
    <recommendedName>
        <fullName evidence="4">Dynein regulatory complex subunit 4</fullName>
    </recommendedName>
    <alternativeName>
        <fullName evidence="12">Growth arrest-specific protein 8</fullName>
    </alternativeName>
</protein>
<dbReference type="GeneID" id="115628725"/>
<evidence type="ECO:0000256" key="13">
    <source>
        <dbReference type="SAM" id="Coils"/>
    </source>
</evidence>
<evidence type="ECO:0000256" key="7">
    <source>
        <dbReference type="ARBA" id="ARBA00022846"/>
    </source>
</evidence>